<accession>J3KVC4</accession>
<reference evidence="2" key="1">
    <citation type="submission" date="2015-06" db="UniProtKB">
        <authorList>
            <consortium name="EnsemblPlants"/>
        </authorList>
    </citation>
    <scope>IDENTIFICATION</scope>
</reference>
<dbReference type="Proteomes" id="UP000006038">
    <property type="component" value="Unassembled WGS sequence"/>
</dbReference>
<feature type="region of interest" description="Disordered" evidence="1">
    <location>
        <begin position="1"/>
        <end position="67"/>
    </location>
</feature>
<dbReference type="EnsemblPlants" id="OB0143G10010.1">
    <property type="protein sequence ID" value="OB0143G10010.1"/>
    <property type="gene ID" value="OB0143G10010"/>
</dbReference>
<protein>
    <submittedName>
        <fullName evidence="2">Uncharacterized protein</fullName>
    </submittedName>
</protein>
<evidence type="ECO:0000256" key="1">
    <source>
        <dbReference type="SAM" id="MobiDB-lite"/>
    </source>
</evidence>
<dbReference type="Gramene" id="OB0143G10010.1">
    <property type="protein sequence ID" value="OB0143G10010.1"/>
    <property type="gene ID" value="OB0143G10010"/>
</dbReference>
<organism evidence="2">
    <name type="scientific">Oryza brachyantha</name>
    <name type="common">malo sina</name>
    <dbReference type="NCBI Taxonomy" id="4533"/>
    <lineage>
        <taxon>Eukaryota</taxon>
        <taxon>Viridiplantae</taxon>
        <taxon>Streptophyta</taxon>
        <taxon>Embryophyta</taxon>
        <taxon>Tracheophyta</taxon>
        <taxon>Spermatophyta</taxon>
        <taxon>Magnoliopsida</taxon>
        <taxon>Liliopsida</taxon>
        <taxon>Poales</taxon>
        <taxon>Poaceae</taxon>
        <taxon>BOP clade</taxon>
        <taxon>Oryzoideae</taxon>
        <taxon>Oryzeae</taxon>
        <taxon>Oryzinae</taxon>
        <taxon>Oryza</taxon>
    </lineage>
</organism>
<feature type="compositionally biased region" description="Basic and acidic residues" evidence="1">
    <location>
        <begin position="27"/>
        <end position="54"/>
    </location>
</feature>
<proteinExistence type="predicted"/>
<evidence type="ECO:0000313" key="2">
    <source>
        <dbReference type="EnsemblPlants" id="OB0143G10010.1"/>
    </source>
</evidence>
<dbReference type="HOGENOM" id="CLU_2816536_0_0_1"/>
<dbReference type="AlphaFoldDB" id="J3KVC4"/>
<sequence length="67" mass="7435">MVVDGGDVERRRRPAKARTNPMMATMGKRERRGEEGLTGDAKDGDGKKLSKAEYKPPYSTITPKRGE</sequence>
<keyword evidence="3" id="KW-1185">Reference proteome</keyword>
<name>J3KVC4_ORYBR</name>
<evidence type="ECO:0000313" key="3">
    <source>
        <dbReference type="Proteomes" id="UP000006038"/>
    </source>
</evidence>